<evidence type="ECO:0000256" key="1">
    <source>
        <dbReference type="ARBA" id="ARBA00022801"/>
    </source>
</evidence>
<dbReference type="Proteomes" id="UP000233534">
    <property type="component" value="Chromosome"/>
</dbReference>
<sequence>MLKKTILCILTCILTIALMCTISYQWVFANNNLIKNHSFEDVEGDALRFWETWVWGEGPGGVEFTVEKDNPRSGQNCAAIYNLEERGSRYIQKVEVEPDSQYKFSAWIRTENVGEGRIGANISVVGNTIYSQDIKGTTHQWEYVELYIKTMEEVDSVELILALGGYDRLGADENLNTGKAFFDDVALEKVDSIPEGARVVVVEKDAPKSSEEDVQSGSEKRDTEGKYTWIWLLVSWSVLLSVFIYYVKTGKVKFKR</sequence>
<dbReference type="AlphaFoldDB" id="A0A2K9EFE9"/>
<dbReference type="KEGG" id="hsc:HVS_03375"/>
<name>A0A2K9EFE9_9FIRM</name>
<dbReference type="GO" id="GO:0016798">
    <property type="term" value="F:hydrolase activity, acting on glycosyl bonds"/>
    <property type="evidence" value="ECO:0007669"/>
    <property type="project" value="InterPro"/>
</dbReference>
<evidence type="ECO:0000313" key="5">
    <source>
        <dbReference type="Proteomes" id="UP000233534"/>
    </source>
</evidence>
<keyword evidence="2" id="KW-0472">Membrane</keyword>
<accession>A0A2K9EFE9</accession>
<organism evidence="4 5">
    <name type="scientific">Acetivibrio saccincola</name>
    <dbReference type="NCBI Taxonomy" id="1677857"/>
    <lineage>
        <taxon>Bacteria</taxon>
        <taxon>Bacillati</taxon>
        <taxon>Bacillota</taxon>
        <taxon>Clostridia</taxon>
        <taxon>Eubacteriales</taxon>
        <taxon>Oscillospiraceae</taxon>
        <taxon>Acetivibrio</taxon>
    </lineage>
</organism>
<dbReference type="RefSeq" id="WP_101299191.1">
    <property type="nucleotide sequence ID" value="NZ_CP025197.1"/>
</dbReference>
<dbReference type="Pfam" id="PF02018">
    <property type="entry name" value="CBM_4_9"/>
    <property type="match status" value="1"/>
</dbReference>
<feature type="transmembrane region" description="Helical" evidence="2">
    <location>
        <begin position="229"/>
        <end position="247"/>
    </location>
</feature>
<keyword evidence="5" id="KW-1185">Reference proteome</keyword>
<dbReference type="Gene3D" id="2.60.120.260">
    <property type="entry name" value="Galactose-binding domain-like"/>
    <property type="match status" value="1"/>
</dbReference>
<keyword evidence="2" id="KW-1133">Transmembrane helix</keyword>
<dbReference type="InterPro" id="IPR008979">
    <property type="entry name" value="Galactose-bd-like_sf"/>
</dbReference>
<dbReference type="EMBL" id="CP025197">
    <property type="protein sequence ID" value="AUG56623.1"/>
    <property type="molecule type" value="Genomic_DNA"/>
</dbReference>
<proteinExistence type="predicted"/>
<dbReference type="InterPro" id="IPR003305">
    <property type="entry name" value="CenC_carb-bd"/>
</dbReference>
<gene>
    <name evidence="4" type="ORF">HVS_03375</name>
</gene>
<dbReference type="SUPFAM" id="SSF49785">
    <property type="entry name" value="Galactose-binding domain-like"/>
    <property type="match status" value="1"/>
</dbReference>
<keyword evidence="1" id="KW-0378">Hydrolase</keyword>
<feature type="domain" description="CBM-cenC" evidence="3">
    <location>
        <begin position="31"/>
        <end position="163"/>
    </location>
</feature>
<keyword evidence="2" id="KW-0812">Transmembrane</keyword>
<evidence type="ECO:0000259" key="3">
    <source>
        <dbReference type="Pfam" id="PF02018"/>
    </source>
</evidence>
<protein>
    <submittedName>
        <fullName evidence="4">Carbohydrate binding domain protein</fullName>
    </submittedName>
</protein>
<reference evidence="4 5" key="1">
    <citation type="submission" date="2017-12" db="EMBL/GenBank/DDBJ databases">
        <title>Complete genome sequence of Herbivorax saccincola GGR1, a novel Cellulosome-producing hydrolytic bacterium in a thermophilic biogas plant, established by Illumina and Nanopore MinION sequencing.</title>
        <authorList>
            <person name="Pechtl A."/>
            <person name="Ruckert C."/>
            <person name="Koeck D.E."/>
            <person name="Maus I."/>
            <person name="Winkler A."/>
            <person name="Kalinowski J."/>
            <person name="Puhler A."/>
            <person name="Schwarz W.W."/>
            <person name="Zverlov V.V."/>
            <person name="Schluter A."/>
            <person name="Liebl W."/>
        </authorList>
    </citation>
    <scope>NUCLEOTIDE SEQUENCE [LARGE SCALE GENOMIC DNA]</scope>
    <source>
        <strain evidence="5">SR1</strain>
    </source>
</reference>
<evidence type="ECO:0000313" key="4">
    <source>
        <dbReference type="EMBL" id="AUG56623.1"/>
    </source>
</evidence>
<evidence type="ECO:0000256" key="2">
    <source>
        <dbReference type="SAM" id="Phobius"/>
    </source>
</evidence>